<gene>
    <name evidence="1" type="ORF">PMAYCL1PPCAC_19642</name>
</gene>
<feature type="non-terminal residue" evidence="1">
    <location>
        <position position="72"/>
    </location>
</feature>
<reference evidence="2" key="1">
    <citation type="submission" date="2022-10" db="EMBL/GenBank/DDBJ databases">
        <title>Genome assembly of Pristionchus species.</title>
        <authorList>
            <person name="Yoshida K."/>
            <person name="Sommer R.J."/>
        </authorList>
    </citation>
    <scope>NUCLEOTIDE SEQUENCE [LARGE SCALE GENOMIC DNA]</scope>
    <source>
        <strain evidence="2">RS5460</strain>
    </source>
</reference>
<comment type="caution">
    <text evidence="1">The sequence shown here is derived from an EMBL/GenBank/DDBJ whole genome shotgun (WGS) entry which is preliminary data.</text>
</comment>
<keyword evidence="2" id="KW-1185">Reference proteome</keyword>
<organism evidence="1 2">
    <name type="scientific">Pristionchus mayeri</name>
    <dbReference type="NCBI Taxonomy" id="1317129"/>
    <lineage>
        <taxon>Eukaryota</taxon>
        <taxon>Metazoa</taxon>
        <taxon>Ecdysozoa</taxon>
        <taxon>Nematoda</taxon>
        <taxon>Chromadorea</taxon>
        <taxon>Rhabditida</taxon>
        <taxon>Rhabditina</taxon>
        <taxon>Diplogasteromorpha</taxon>
        <taxon>Diplogasteroidea</taxon>
        <taxon>Neodiplogasteridae</taxon>
        <taxon>Pristionchus</taxon>
    </lineage>
</organism>
<protein>
    <submittedName>
        <fullName evidence="1">Uncharacterized protein</fullName>
    </submittedName>
</protein>
<feature type="non-terminal residue" evidence="1">
    <location>
        <position position="1"/>
    </location>
</feature>
<dbReference type="EMBL" id="BTRK01000004">
    <property type="protein sequence ID" value="GMR49447.1"/>
    <property type="molecule type" value="Genomic_DNA"/>
</dbReference>
<dbReference type="Proteomes" id="UP001328107">
    <property type="component" value="Unassembled WGS sequence"/>
</dbReference>
<evidence type="ECO:0000313" key="1">
    <source>
        <dbReference type="EMBL" id="GMR49447.1"/>
    </source>
</evidence>
<evidence type="ECO:0000313" key="2">
    <source>
        <dbReference type="Proteomes" id="UP001328107"/>
    </source>
</evidence>
<proteinExistence type="predicted"/>
<dbReference type="AlphaFoldDB" id="A0AAN5CSN2"/>
<accession>A0AAN5CSN2</accession>
<sequence>LEDLSRIAHMEWFSAGSLIITDDLIVPFIMMRFERMKSGGTWSVQVEQPITADTFAQTPEFEYSIELLPPDV</sequence>
<name>A0AAN5CSN2_9BILA</name>